<proteinExistence type="predicted"/>
<name>A0A7J7LMR2_9MAGN</name>
<comment type="caution">
    <text evidence="1">The sequence shown here is derived from an EMBL/GenBank/DDBJ whole genome shotgun (WGS) entry which is preliminary data.</text>
</comment>
<protein>
    <submittedName>
        <fullName evidence="1">Uncharacterized protein</fullName>
    </submittedName>
</protein>
<gene>
    <name evidence="1" type="ORF">GIB67_001717</name>
</gene>
<keyword evidence="2" id="KW-1185">Reference proteome</keyword>
<organism evidence="1 2">
    <name type="scientific">Kingdonia uniflora</name>
    <dbReference type="NCBI Taxonomy" id="39325"/>
    <lineage>
        <taxon>Eukaryota</taxon>
        <taxon>Viridiplantae</taxon>
        <taxon>Streptophyta</taxon>
        <taxon>Embryophyta</taxon>
        <taxon>Tracheophyta</taxon>
        <taxon>Spermatophyta</taxon>
        <taxon>Magnoliopsida</taxon>
        <taxon>Ranunculales</taxon>
        <taxon>Circaeasteraceae</taxon>
        <taxon>Kingdonia</taxon>
    </lineage>
</organism>
<reference evidence="1 2" key="1">
    <citation type="journal article" date="2020" name="IScience">
        <title>Genome Sequencing of the Endangered Kingdonia uniflora (Circaeasteraceae, Ranunculales) Reveals Potential Mechanisms of Evolutionary Specialization.</title>
        <authorList>
            <person name="Sun Y."/>
            <person name="Deng T."/>
            <person name="Zhang A."/>
            <person name="Moore M.J."/>
            <person name="Landis J.B."/>
            <person name="Lin N."/>
            <person name="Zhang H."/>
            <person name="Zhang X."/>
            <person name="Huang J."/>
            <person name="Zhang X."/>
            <person name="Sun H."/>
            <person name="Wang H."/>
        </authorList>
    </citation>
    <scope>NUCLEOTIDE SEQUENCE [LARGE SCALE GENOMIC DNA]</scope>
    <source>
        <strain evidence="1">TB1705</strain>
        <tissue evidence="1">Leaf</tissue>
    </source>
</reference>
<dbReference type="Proteomes" id="UP000541444">
    <property type="component" value="Unassembled WGS sequence"/>
</dbReference>
<accession>A0A7J7LMR2</accession>
<dbReference type="AlphaFoldDB" id="A0A7J7LMR2"/>
<evidence type="ECO:0000313" key="1">
    <source>
        <dbReference type="EMBL" id="KAF6143923.1"/>
    </source>
</evidence>
<sequence>MHSQGFGLATIRAPRVYSNIGDLKIFKSPLSISRVEGLTRYLGLTMKFTGK</sequence>
<dbReference type="EMBL" id="JACGCM010002161">
    <property type="protein sequence ID" value="KAF6143923.1"/>
    <property type="molecule type" value="Genomic_DNA"/>
</dbReference>
<evidence type="ECO:0000313" key="2">
    <source>
        <dbReference type="Proteomes" id="UP000541444"/>
    </source>
</evidence>